<feature type="signal peptide" evidence="3">
    <location>
        <begin position="1"/>
        <end position="37"/>
    </location>
</feature>
<feature type="chain" id="PRO_5045170071" description="Gram-positive cocci surface proteins LPxTG domain-containing protein" evidence="3">
    <location>
        <begin position="38"/>
        <end position="295"/>
    </location>
</feature>
<gene>
    <name evidence="4" type="ORF">NGB36_14210</name>
</gene>
<feature type="compositionally biased region" description="Low complexity" evidence="1">
    <location>
        <begin position="245"/>
        <end position="256"/>
    </location>
</feature>
<keyword evidence="2" id="KW-1133">Transmembrane helix</keyword>
<evidence type="ECO:0000256" key="2">
    <source>
        <dbReference type="SAM" id="Phobius"/>
    </source>
</evidence>
<keyword evidence="2" id="KW-0472">Membrane</keyword>
<keyword evidence="3" id="KW-0732">Signal</keyword>
<dbReference type="Proteomes" id="UP001057702">
    <property type="component" value="Unassembled WGS sequence"/>
</dbReference>
<comment type="caution">
    <text evidence="4">The sequence shown here is derived from an EMBL/GenBank/DDBJ whole genome shotgun (WGS) entry which is preliminary data.</text>
</comment>
<reference evidence="4" key="1">
    <citation type="submission" date="2022-06" db="EMBL/GenBank/DDBJ databases">
        <title>Draft genome sequence of Streptomyces sp. RB6PN25 isolated from peat swamp forest in Thailand.</title>
        <authorList>
            <person name="Duangmal K."/>
            <person name="Klaysubun C."/>
        </authorList>
    </citation>
    <scope>NUCLEOTIDE SEQUENCE</scope>
    <source>
        <strain evidence="4">RB6PN25</strain>
    </source>
</reference>
<feature type="compositionally biased region" description="Low complexity" evidence="1">
    <location>
        <begin position="209"/>
        <end position="237"/>
    </location>
</feature>
<feature type="transmembrane region" description="Helical" evidence="2">
    <location>
        <begin position="266"/>
        <end position="284"/>
    </location>
</feature>
<evidence type="ECO:0008006" key="6">
    <source>
        <dbReference type="Google" id="ProtNLM"/>
    </source>
</evidence>
<keyword evidence="2" id="KW-0812">Transmembrane</keyword>
<dbReference type="RefSeq" id="WP_255920631.1">
    <property type="nucleotide sequence ID" value="NZ_JANFNG010000009.1"/>
</dbReference>
<proteinExistence type="predicted"/>
<evidence type="ECO:0000256" key="3">
    <source>
        <dbReference type="SAM" id="SignalP"/>
    </source>
</evidence>
<keyword evidence="5" id="KW-1185">Reference proteome</keyword>
<dbReference type="EMBL" id="JANFNG010000009">
    <property type="protein sequence ID" value="MCQ4081731.1"/>
    <property type="molecule type" value="Genomic_DNA"/>
</dbReference>
<evidence type="ECO:0000313" key="4">
    <source>
        <dbReference type="EMBL" id="MCQ4081731.1"/>
    </source>
</evidence>
<sequence length="295" mass="29252">MTRTIPRSRLGAIATTAAVVTCATAALSLSTAGIAQAAPISVSGSMEGALQIHPGDWVAAGYHFRVQGAKSGGTYTFAQAEVRLPVSCSAGSKSVAGDITVPLATGPWTVRPGDGDLHPWSDQGAPAAYQGGVKAPDLCGGGPMYDDAASGGATFAADVHSTNTHDPIAVQFHYRVPAAKGKGNIDCADGIQHPADVCGASESPTVDLTPTPVTAPTTAPAPTSPAPTGTPSHGASAPPSPTSPSAPASSASPAPSGNLAHTGTSAMTWLAIGAVLLLVGLGSVSTTRLARNRRH</sequence>
<accession>A0ABT1PVN3</accession>
<protein>
    <recommendedName>
        <fullName evidence="6">Gram-positive cocci surface proteins LPxTG domain-containing protein</fullName>
    </recommendedName>
</protein>
<name>A0ABT1PVN3_9ACTN</name>
<feature type="region of interest" description="Disordered" evidence="1">
    <location>
        <begin position="198"/>
        <end position="259"/>
    </location>
</feature>
<evidence type="ECO:0000313" key="5">
    <source>
        <dbReference type="Proteomes" id="UP001057702"/>
    </source>
</evidence>
<evidence type="ECO:0000256" key="1">
    <source>
        <dbReference type="SAM" id="MobiDB-lite"/>
    </source>
</evidence>
<organism evidence="4 5">
    <name type="scientific">Streptomyces humicola</name>
    <dbReference type="NCBI Taxonomy" id="2953240"/>
    <lineage>
        <taxon>Bacteria</taxon>
        <taxon>Bacillati</taxon>
        <taxon>Actinomycetota</taxon>
        <taxon>Actinomycetes</taxon>
        <taxon>Kitasatosporales</taxon>
        <taxon>Streptomycetaceae</taxon>
        <taxon>Streptomyces</taxon>
    </lineage>
</organism>